<dbReference type="SUPFAM" id="SSF82649">
    <property type="entry name" value="SufE/NifU"/>
    <property type="match status" value="1"/>
</dbReference>
<protein>
    <submittedName>
        <fullName evidence="2">Cysteine desufuration protein SufE</fullName>
    </submittedName>
</protein>
<evidence type="ECO:0000313" key="2">
    <source>
        <dbReference type="EMBL" id="OBU11472.1"/>
    </source>
</evidence>
<accession>A0A1B8HPY6</accession>
<dbReference type="InterPro" id="IPR003808">
    <property type="entry name" value="Fe-S_metab-assoc_dom"/>
</dbReference>
<evidence type="ECO:0000313" key="3">
    <source>
        <dbReference type="Proteomes" id="UP000092247"/>
    </source>
</evidence>
<dbReference type="Pfam" id="PF02657">
    <property type="entry name" value="SufE"/>
    <property type="match status" value="1"/>
</dbReference>
<dbReference type="AlphaFoldDB" id="A0A1B8HPY6"/>
<name>A0A1B8HPY6_9GAMM</name>
<dbReference type="Gene3D" id="3.90.1010.10">
    <property type="match status" value="1"/>
</dbReference>
<dbReference type="STRING" id="368603.AYY16_05500"/>
<proteinExistence type="predicted"/>
<dbReference type="RefSeq" id="WP_067420767.1">
    <property type="nucleotide sequence ID" value="NZ_LZEX01000001.1"/>
</dbReference>
<dbReference type="Proteomes" id="UP000092247">
    <property type="component" value="Unassembled WGS sequence"/>
</dbReference>
<sequence>MKINLPDQAKLLRNFARCHDWEERYLYLIELGEKLPALTETQRIAQHKISGCQSQVWIAMQQDDEGRVWFAGDSDAAIVKGLVALVIALYQGKLPDEIRALDIADIFNQLALSVHLTPSRTQGLNAMVRTILQNTQQMR</sequence>
<gene>
    <name evidence="2" type="ORF">AYY17_01720</name>
</gene>
<reference evidence="2 3" key="1">
    <citation type="submission" date="2016-06" db="EMBL/GenBank/DDBJ databases">
        <authorList>
            <person name="Kjaerup R.B."/>
            <person name="Dalgaard T.S."/>
            <person name="Juul-Madsen H.R."/>
        </authorList>
    </citation>
    <scope>NUCLEOTIDE SEQUENCE [LARGE SCALE GENOMIC DNA]</scope>
    <source>
        <strain evidence="2 3">GCSL-Mp3</strain>
    </source>
</reference>
<dbReference type="PANTHER" id="PTHR43597:SF3">
    <property type="entry name" value="CYSTEINE DESULFURATION PROTEIN SUFE"/>
    <property type="match status" value="1"/>
</dbReference>
<dbReference type="NCBIfam" id="NF006792">
    <property type="entry name" value="PRK09296.1"/>
    <property type="match status" value="1"/>
</dbReference>
<evidence type="ECO:0000259" key="1">
    <source>
        <dbReference type="Pfam" id="PF02657"/>
    </source>
</evidence>
<feature type="domain" description="Fe-S metabolism associated" evidence="1">
    <location>
        <begin position="13"/>
        <end position="132"/>
    </location>
</feature>
<dbReference type="PANTHER" id="PTHR43597">
    <property type="entry name" value="SULFUR ACCEPTOR PROTEIN CSDE"/>
    <property type="match status" value="1"/>
</dbReference>
<organism evidence="2 3">
    <name type="scientific">Morganella psychrotolerans</name>
    <dbReference type="NCBI Taxonomy" id="368603"/>
    <lineage>
        <taxon>Bacteria</taxon>
        <taxon>Pseudomonadati</taxon>
        <taxon>Pseudomonadota</taxon>
        <taxon>Gammaproteobacteria</taxon>
        <taxon>Enterobacterales</taxon>
        <taxon>Morganellaceae</taxon>
        <taxon>Morganella</taxon>
    </lineage>
</organism>
<comment type="caution">
    <text evidence="2">The sequence shown here is derived from an EMBL/GenBank/DDBJ whole genome shotgun (WGS) entry which is preliminary data.</text>
</comment>
<dbReference type="EMBL" id="LZEX01000001">
    <property type="protein sequence ID" value="OBU11472.1"/>
    <property type="molecule type" value="Genomic_DNA"/>
</dbReference>